<dbReference type="GeneID" id="36522696"/>
<dbReference type="STRING" id="41067.A0A2I2EZS6"/>
<dbReference type="InterPro" id="IPR038220">
    <property type="entry name" value="PHOX_C_sf"/>
</dbReference>
<evidence type="ECO:0000256" key="5">
    <source>
        <dbReference type="SAM" id="MobiDB-lite"/>
    </source>
</evidence>
<dbReference type="Gene3D" id="3.40.30.20">
    <property type="match status" value="1"/>
</dbReference>
<dbReference type="GO" id="GO:0016709">
    <property type="term" value="F:oxidoreductase activity, acting on paired donors, with incorporation or reduction of molecular oxygen, NAD(P)H as one donor, and incorporation of one atom of oxygen"/>
    <property type="evidence" value="ECO:0007669"/>
    <property type="project" value="UniProtKB-ARBA"/>
</dbReference>
<dbReference type="InterPro" id="IPR012941">
    <property type="entry name" value="Phe_hydrox_C_dim_dom"/>
</dbReference>
<evidence type="ECO:0000313" key="8">
    <source>
        <dbReference type="EMBL" id="PLB33883.1"/>
    </source>
</evidence>
<proteinExistence type="inferred from homology"/>
<dbReference type="NCBIfam" id="NF006144">
    <property type="entry name" value="PRK08294.1"/>
    <property type="match status" value="1"/>
</dbReference>
<comment type="similarity">
    <text evidence="1">Belongs to the PheA/TfdB FAD monooxygenase family.</text>
</comment>
<dbReference type="GO" id="GO:0071949">
    <property type="term" value="F:FAD binding"/>
    <property type="evidence" value="ECO:0007669"/>
    <property type="project" value="InterPro"/>
</dbReference>
<reference evidence="8 9" key="1">
    <citation type="submission" date="2017-12" db="EMBL/GenBank/DDBJ databases">
        <authorList>
            <consortium name="DOE Joint Genome Institute"/>
            <person name="Haridas S."/>
            <person name="Kjaerbolling I."/>
            <person name="Vesth T.C."/>
            <person name="Frisvad J.C."/>
            <person name="Nybo J.L."/>
            <person name="Theobald S."/>
            <person name="Kuo A."/>
            <person name="Bowyer P."/>
            <person name="Matsuda Y."/>
            <person name="Mondo S."/>
            <person name="Lyhne E.K."/>
            <person name="Kogle M.E."/>
            <person name="Clum A."/>
            <person name="Lipzen A."/>
            <person name="Salamov A."/>
            <person name="Ngan C.Y."/>
            <person name="Daum C."/>
            <person name="Chiniquy J."/>
            <person name="Barry K."/>
            <person name="LaButti K."/>
            <person name="Simmons B.A."/>
            <person name="Magnuson J.K."/>
            <person name="Mortensen U.H."/>
            <person name="Larsen T.O."/>
            <person name="Grigoriev I.V."/>
            <person name="Baker S.E."/>
            <person name="Andersen M.R."/>
            <person name="Nordberg H.P."/>
            <person name="Cantor M.N."/>
            <person name="Hua S.X."/>
        </authorList>
    </citation>
    <scope>NUCLEOTIDE SEQUENCE [LARGE SCALE GENOMIC DNA]</scope>
    <source>
        <strain evidence="8 9">CBS 102.13</strain>
    </source>
</reference>
<dbReference type="SUPFAM" id="SSF51905">
    <property type="entry name" value="FAD/NAD(P)-binding domain"/>
    <property type="match status" value="1"/>
</dbReference>
<dbReference type="EMBL" id="KZ559192">
    <property type="protein sequence ID" value="PLB33883.1"/>
    <property type="molecule type" value="Genomic_DNA"/>
</dbReference>
<organism evidence="8 9">
    <name type="scientific">Aspergillus candidus</name>
    <dbReference type="NCBI Taxonomy" id="41067"/>
    <lineage>
        <taxon>Eukaryota</taxon>
        <taxon>Fungi</taxon>
        <taxon>Dikarya</taxon>
        <taxon>Ascomycota</taxon>
        <taxon>Pezizomycotina</taxon>
        <taxon>Eurotiomycetes</taxon>
        <taxon>Eurotiomycetidae</taxon>
        <taxon>Eurotiales</taxon>
        <taxon>Aspergillaceae</taxon>
        <taxon>Aspergillus</taxon>
        <taxon>Aspergillus subgen. Circumdati</taxon>
    </lineage>
</organism>
<dbReference type="PANTHER" id="PTHR43004:SF10">
    <property type="entry name" value="2-MONOOXYGENASE, PUTATIVE (AFU_ORTHOLOGUE AFUA_6G11480)-RELATED"/>
    <property type="match status" value="1"/>
</dbReference>
<dbReference type="PRINTS" id="PR00420">
    <property type="entry name" value="RNGMNOXGNASE"/>
</dbReference>
<dbReference type="InterPro" id="IPR050641">
    <property type="entry name" value="RIFMO-like"/>
</dbReference>
<dbReference type="Proteomes" id="UP000234585">
    <property type="component" value="Unassembled WGS sequence"/>
</dbReference>
<dbReference type="SUPFAM" id="SSF54373">
    <property type="entry name" value="FAD-linked reductases, C-terminal domain"/>
    <property type="match status" value="1"/>
</dbReference>
<evidence type="ECO:0000259" key="7">
    <source>
        <dbReference type="Pfam" id="PF07976"/>
    </source>
</evidence>
<dbReference type="InterPro" id="IPR002938">
    <property type="entry name" value="FAD-bd"/>
</dbReference>
<dbReference type="InterPro" id="IPR036188">
    <property type="entry name" value="FAD/NAD-bd_sf"/>
</dbReference>
<dbReference type="Gene3D" id="3.30.9.10">
    <property type="entry name" value="D-Amino Acid Oxidase, subunit A, domain 2"/>
    <property type="match status" value="1"/>
</dbReference>
<evidence type="ECO:0000256" key="2">
    <source>
        <dbReference type="ARBA" id="ARBA00022630"/>
    </source>
</evidence>
<keyword evidence="2" id="KW-0285">Flavoprotein</keyword>
<dbReference type="Pfam" id="PF07976">
    <property type="entry name" value="Phe_hydrox_dim"/>
    <property type="match status" value="1"/>
</dbReference>
<gene>
    <name evidence="8" type="ORF">BDW47DRAFT_120850</name>
</gene>
<keyword evidence="9" id="KW-1185">Reference proteome</keyword>
<dbReference type="AlphaFoldDB" id="A0A2I2EZS6"/>
<dbReference type="RefSeq" id="XP_024667895.1">
    <property type="nucleotide sequence ID" value="XM_024815536.1"/>
</dbReference>
<dbReference type="Gene3D" id="3.50.50.60">
    <property type="entry name" value="FAD/NAD(P)-binding domain"/>
    <property type="match status" value="1"/>
</dbReference>
<evidence type="ECO:0000256" key="3">
    <source>
        <dbReference type="ARBA" id="ARBA00022827"/>
    </source>
</evidence>
<keyword evidence="3" id="KW-0274">FAD</keyword>
<protein>
    <submittedName>
        <fullName evidence="8">FAD binding domain-domain-containing protein</fullName>
    </submittedName>
</protein>
<name>A0A2I2EZS6_ASPCN</name>
<dbReference type="OrthoDB" id="1716816at2759"/>
<evidence type="ECO:0000313" key="9">
    <source>
        <dbReference type="Proteomes" id="UP000234585"/>
    </source>
</evidence>
<evidence type="ECO:0000259" key="6">
    <source>
        <dbReference type="Pfam" id="PF01494"/>
    </source>
</evidence>
<feature type="domain" description="FAD-binding" evidence="6">
    <location>
        <begin position="3"/>
        <end position="384"/>
    </location>
</feature>
<feature type="region of interest" description="Disordered" evidence="5">
    <location>
        <begin position="94"/>
        <end position="121"/>
    </location>
</feature>
<dbReference type="PANTHER" id="PTHR43004">
    <property type="entry name" value="TRK SYSTEM POTASSIUM UPTAKE PROTEIN"/>
    <property type="match status" value="1"/>
</dbReference>
<accession>A0A2I2EZS6</accession>
<sequence>MPKTDVLICGSGSAGLCAATWLARYGIPCKILERRPGPMTMGQADGVQCRTVEIFESFGVGEELLREAYHVLEVVFWADDYNKIYNQGDGSGGVGGGGGDGYGESKIRRTGRTADTQPGLSHQPHVILNQARINGLLIERMRAWNGQEIDYGCDVKSVVVDEGLVGNPGAYPVKVTAEVDGNGGRREEVFEAKYVMACDGAHSTVRKALGYTMVGDSSDAVWGVMDMIPRTNFPDIRKKATIRSQAGNLLIIPREGDARNLTRFYIELPAGTRPKEVRLEDLQRTARGILSQYEIEFVETVWWSAYAIGQRLADVFHKDHRVFLAGDACHTHSPKAGQGMNVSLQDGYNMGWKLAHVLKGLAPPSLLETYVLERQKTATDLINFDRYFSQLFSSGGKVSPAEFQQGFVQSGQYTAGLTARYEASPITSPRDESATLATKVVVGMRLPSAQVVRLCDSKPLQLMTALRSDGRWRVMAFVGDLRRGANRSRLNALGNYLGSHDSPLQTFRMPNGAADSLIEPIFVGVGNRHEVELEQIPDCFYPFCGKNHIRDLHKLYFDDESYNKGHGQAYEHLGISPQEGAIIIVRPDQYVSAVFRLDDPTQIGTFFDGFLNRSKTVSPGGTKL</sequence>
<dbReference type="InterPro" id="IPR036249">
    <property type="entry name" value="Thioredoxin-like_sf"/>
</dbReference>
<dbReference type="CDD" id="cd02979">
    <property type="entry name" value="PHOX_C"/>
    <property type="match status" value="1"/>
</dbReference>
<dbReference type="Pfam" id="PF01494">
    <property type="entry name" value="FAD_binding_3"/>
    <property type="match status" value="1"/>
</dbReference>
<keyword evidence="4" id="KW-0560">Oxidoreductase</keyword>
<evidence type="ECO:0000256" key="1">
    <source>
        <dbReference type="ARBA" id="ARBA00007801"/>
    </source>
</evidence>
<feature type="domain" description="Phenol hydroxylase-like C-terminal dimerisation" evidence="7">
    <location>
        <begin position="420"/>
        <end position="614"/>
    </location>
</feature>
<dbReference type="SUPFAM" id="SSF52833">
    <property type="entry name" value="Thioredoxin-like"/>
    <property type="match status" value="1"/>
</dbReference>
<evidence type="ECO:0000256" key="4">
    <source>
        <dbReference type="ARBA" id="ARBA00023002"/>
    </source>
</evidence>